<organism evidence="3 4">
    <name type="scientific">Saccharophagus degradans</name>
    <dbReference type="NCBI Taxonomy" id="86304"/>
    <lineage>
        <taxon>Bacteria</taxon>
        <taxon>Pseudomonadati</taxon>
        <taxon>Pseudomonadota</taxon>
        <taxon>Gammaproteobacteria</taxon>
        <taxon>Cellvibrionales</taxon>
        <taxon>Cellvibrionaceae</taxon>
        <taxon>Saccharophagus</taxon>
    </lineage>
</organism>
<name>A0AAW7X766_9GAMM</name>
<protein>
    <submittedName>
        <fullName evidence="3">Porin</fullName>
    </submittedName>
</protein>
<comment type="caution">
    <text evidence="3">The sequence shown here is derived from an EMBL/GenBank/DDBJ whole genome shotgun (WGS) entry which is preliminary data.</text>
</comment>
<dbReference type="GO" id="GO:0016020">
    <property type="term" value="C:membrane"/>
    <property type="evidence" value="ECO:0007669"/>
    <property type="project" value="InterPro"/>
</dbReference>
<feature type="chain" id="PRO_5043555208" evidence="1">
    <location>
        <begin position="23"/>
        <end position="395"/>
    </location>
</feature>
<dbReference type="GO" id="GO:0015288">
    <property type="term" value="F:porin activity"/>
    <property type="evidence" value="ECO:0007669"/>
    <property type="project" value="InterPro"/>
</dbReference>
<evidence type="ECO:0000259" key="2">
    <source>
        <dbReference type="Pfam" id="PF13609"/>
    </source>
</evidence>
<gene>
    <name evidence="3" type="ORF">Q4521_13125</name>
</gene>
<dbReference type="EMBL" id="JAUOPB010000009">
    <property type="protein sequence ID" value="MDO6423415.1"/>
    <property type="molecule type" value="Genomic_DNA"/>
</dbReference>
<dbReference type="AlphaFoldDB" id="A0AAW7X766"/>
<evidence type="ECO:0000313" key="4">
    <source>
        <dbReference type="Proteomes" id="UP001169760"/>
    </source>
</evidence>
<proteinExistence type="predicted"/>
<dbReference type="InterPro" id="IPR033900">
    <property type="entry name" value="Gram_neg_porin_domain"/>
</dbReference>
<dbReference type="RefSeq" id="WP_216064655.1">
    <property type="nucleotide sequence ID" value="NZ_CP123764.1"/>
</dbReference>
<accession>A0AAW7X766</accession>
<feature type="domain" description="Porin" evidence="2">
    <location>
        <begin position="15"/>
        <end position="278"/>
    </location>
</feature>
<reference evidence="3" key="1">
    <citation type="submission" date="2023-07" db="EMBL/GenBank/DDBJ databases">
        <title>Genome content predicts the carbon catabolic preferences of heterotrophic bacteria.</title>
        <authorList>
            <person name="Gralka M."/>
        </authorList>
    </citation>
    <scope>NUCLEOTIDE SEQUENCE</scope>
    <source>
        <strain evidence="3">I3M17_2</strain>
    </source>
</reference>
<feature type="signal peptide" evidence="1">
    <location>
        <begin position="1"/>
        <end position="22"/>
    </location>
</feature>
<keyword evidence="1" id="KW-0732">Signal</keyword>
<dbReference type="Proteomes" id="UP001169760">
    <property type="component" value="Unassembled WGS sequence"/>
</dbReference>
<evidence type="ECO:0000313" key="3">
    <source>
        <dbReference type="EMBL" id="MDO6423415.1"/>
    </source>
</evidence>
<evidence type="ECO:0000256" key="1">
    <source>
        <dbReference type="SAM" id="SignalP"/>
    </source>
</evidence>
<dbReference type="Pfam" id="PF13609">
    <property type="entry name" value="Porin_4"/>
    <property type="match status" value="1"/>
</dbReference>
<sequence>MNTRKKLFFACGIGLAAASAQAEVTFNGFATLAGGSTLSDEDRLFGYDEKFDYENNSLLALQASSDLGDGLSATAQVIARGKDQWNAKLAWAYVGYELNDNIKLIAGRQRMPFYVFSDYLDVSYAYHWITPPEGSYALPFDSTNGIGAIITNQIGSADSTLHIVTGRIKEDLELDQLREADLSGMYSVAWTLNFSDFSLRAGYAQADLQYSIPEIEQALASPDSNPVKDLVGGFALAGYDITNELLANDDDNKGNFLGFGATYDNGNWLAIAEYTEITVDHTTLPAEQVSYYFTLGKRFGDFTPHITVGADENTPNSAFLDAMPTGNAQFEGLKQLARENFFETDIAVTDNEYYTLGMRWDFHSSAAFKVDYTTHTANHLDKTNNLLRFAISTVF</sequence>